<dbReference type="EMBL" id="RCVM01000034">
    <property type="protein sequence ID" value="RLY01138.1"/>
    <property type="molecule type" value="Genomic_DNA"/>
</dbReference>
<proteinExistence type="predicted"/>
<organism evidence="1 2">
    <name type="scientific">Streptococcus hillyeri</name>
    <dbReference type="NCBI Taxonomy" id="2282420"/>
    <lineage>
        <taxon>Bacteria</taxon>
        <taxon>Bacillati</taxon>
        <taxon>Bacillota</taxon>
        <taxon>Bacilli</taxon>
        <taxon>Lactobacillales</taxon>
        <taxon>Streptococcaceae</taxon>
        <taxon>Streptococcus</taxon>
    </lineage>
</organism>
<dbReference type="InterPro" id="IPR007487">
    <property type="entry name" value="ABC_transpt-TYRBP-like"/>
</dbReference>
<keyword evidence="2" id="KW-1185">Reference proteome</keyword>
<dbReference type="AlphaFoldDB" id="A0A3L9DLT0"/>
<dbReference type="InterPro" id="IPR028082">
    <property type="entry name" value="Peripla_BP_I"/>
</dbReference>
<sequence>MKHKGLIATLIAITLLTAFAIFSKENGRAPKSSENQVVRIGILQFVTHEALDAINKGIVDGLADAGYDGTTVQLTQLNAEADQSKIKTMSDQLVKSNDLVIGIATPAAQGLANATADVPVVMGAISDPVGAKLVTDLQKPEGNVTGTSNIVPVKQTVDLIGKLTPNVKKIGVLYASSEDNSISQVKEFRQSAQEQGFEVIEYAVPSSNEITATMGIIVDKVDALFIPQDNTIASAFPTVIGAANEAKIPVYSSVDTMVAQGSLAAISQSQYELGRETAKIAVKLLAGKEVNKVPVAIIDTGKPLVNPKAAELLGLMLPKDIMEEADIVKLQE</sequence>
<dbReference type="SUPFAM" id="SSF53822">
    <property type="entry name" value="Periplasmic binding protein-like I"/>
    <property type="match status" value="1"/>
</dbReference>
<dbReference type="Proteomes" id="UP000279194">
    <property type="component" value="Unassembled WGS sequence"/>
</dbReference>
<dbReference type="NCBIfam" id="NF041285">
    <property type="entry name" value="ABC_SBP_TrpX"/>
    <property type="match status" value="1"/>
</dbReference>
<dbReference type="PANTHER" id="PTHR35271:SF1">
    <property type="entry name" value="ABC TRANSPORTER, SUBSTRATE-BINDING LIPOPROTEIN"/>
    <property type="match status" value="1"/>
</dbReference>
<protein>
    <submittedName>
        <fullName evidence="1">ABC transporter substrate-binding protein</fullName>
    </submittedName>
</protein>
<dbReference type="PANTHER" id="PTHR35271">
    <property type="entry name" value="ABC TRANSPORTER, SUBSTRATE-BINDING LIPOPROTEIN-RELATED"/>
    <property type="match status" value="1"/>
</dbReference>
<dbReference type="OrthoDB" id="9776955at2"/>
<comment type="caution">
    <text evidence="1">The sequence shown here is derived from an EMBL/GenBank/DDBJ whole genome shotgun (WGS) entry which is preliminary data.</text>
</comment>
<name>A0A3L9DLT0_9STRE</name>
<dbReference type="RefSeq" id="WP_121836435.1">
    <property type="nucleotide sequence ID" value="NZ_CP163513.1"/>
</dbReference>
<dbReference type="Pfam" id="PF04392">
    <property type="entry name" value="ABC_sub_bind"/>
    <property type="match status" value="1"/>
</dbReference>
<evidence type="ECO:0000313" key="1">
    <source>
        <dbReference type="EMBL" id="RLY01138.1"/>
    </source>
</evidence>
<dbReference type="InterPro" id="IPR047776">
    <property type="entry name" value="ABC_SBP_TrpX-like"/>
</dbReference>
<evidence type="ECO:0000313" key="2">
    <source>
        <dbReference type="Proteomes" id="UP000279194"/>
    </source>
</evidence>
<accession>A0A3L9DLT0</accession>
<dbReference type="Gene3D" id="3.40.50.2300">
    <property type="match status" value="2"/>
</dbReference>
<reference evidence="1 2" key="1">
    <citation type="submission" date="2018-10" db="EMBL/GenBank/DDBJ databases">
        <title>Streptococcus hillyeri sp. nov., isolated from equine tracheal sample.</title>
        <authorList>
            <person name="Macfadyen A.C."/>
            <person name="Waller A."/>
            <person name="Paterson G.K."/>
        </authorList>
    </citation>
    <scope>NUCLEOTIDE SEQUENCE [LARGE SCALE GENOMIC DNA]</scope>
    <source>
        <strain evidence="1 2">28462</strain>
    </source>
</reference>
<dbReference type="CDD" id="cd06325">
    <property type="entry name" value="PBP1_ABC_unchar_transporter"/>
    <property type="match status" value="1"/>
</dbReference>
<gene>
    <name evidence="1" type="ORF">EAF07_10190</name>
</gene>